<gene>
    <name evidence="1" type="ORF">COS78_02145</name>
</gene>
<accession>A0A2M7AS88</accession>
<name>A0A2M7AS88_9BACT</name>
<reference evidence="2" key="1">
    <citation type="submission" date="2017-09" db="EMBL/GenBank/DDBJ databases">
        <title>Depth-based differentiation of microbial function through sediment-hosted aquifers and enrichment of novel symbionts in the deep terrestrial subsurface.</title>
        <authorList>
            <person name="Probst A.J."/>
            <person name="Ladd B."/>
            <person name="Jarett J.K."/>
            <person name="Geller-Mcgrath D.E."/>
            <person name="Sieber C.M.K."/>
            <person name="Emerson J.B."/>
            <person name="Anantharaman K."/>
            <person name="Thomas B.C."/>
            <person name="Malmstrom R."/>
            <person name="Stieglmeier M."/>
            <person name="Klingl A."/>
            <person name="Woyke T."/>
            <person name="Ryan C.M."/>
            <person name="Banfield J.F."/>
        </authorList>
    </citation>
    <scope>NUCLEOTIDE SEQUENCE [LARGE SCALE GENOMIC DNA]</scope>
</reference>
<proteinExistence type="predicted"/>
<dbReference type="InterPro" id="IPR022148">
    <property type="entry name" value="CopG_antitoxin"/>
</dbReference>
<dbReference type="InterPro" id="IPR013321">
    <property type="entry name" value="Arc_rbn_hlx_hlx"/>
</dbReference>
<dbReference type="EMBL" id="PEWA01000024">
    <property type="protein sequence ID" value="PIU73484.1"/>
    <property type="molecule type" value="Genomic_DNA"/>
</dbReference>
<dbReference type="AlphaFoldDB" id="A0A2M7AS88"/>
<protein>
    <submittedName>
        <fullName evidence="1">Uncharacterized protein</fullName>
    </submittedName>
</protein>
<sequence>MKTKSKIPVFKNYQEEAKFWDTHSITDFMDELKPIKITFKLKSPKEDSVVIRLQKPLKRRLEEVAANQGLSMSTMIRMWMIDRLRTI</sequence>
<evidence type="ECO:0000313" key="1">
    <source>
        <dbReference type="EMBL" id="PIU73484.1"/>
    </source>
</evidence>
<dbReference type="SUPFAM" id="SSF47598">
    <property type="entry name" value="Ribbon-helix-helix"/>
    <property type="match status" value="1"/>
</dbReference>
<comment type="caution">
    <text evidence="1">The sequence shown here is derived from an EMBL/GenBank/DDBJ whole genome shotgun (WGS) entry which is preliminary data.</text>
</comment>
<dbReference type="GO" id="GO:0006355">
    <property type="term" value="P:regulation of DNA-templated transcription"/>
    <property type="evidence" value="ECO:0007669"/>
    <property type="project" value="InterPro"/>
</dbReference>
<dbReference type="InterPro" id="IPR010985">
    <property type="entry name" value="Ribbon_hlx_hlx"/>
</dbReference>
<dbReference type="Proteomes" id="UP000231407">
    <property type="component" value="Unassembled WGS sequence"/>
</dbReference>
<dbReference type="Pfam" id="PF12441">
    <property type="entry name" value="CopG_antitoxin"/>
    <property type="match status" value="1"/>
</dbReference>
<dbReference type="Gene3D" id="1.10.1220.10">
    <property type="entry name" value="Met repressor-like"/>
    <property type="match status" value="1"/>
</dbReference>
<organism evidence="1 2">
    <name type="scientific">Candidatus Shapirobacteria bacterium CG06_land_8_20_14_3_00_40_12</name>
    <dbReference type="NCBI Taxonomy" id="1974881"/>
    <lineage>
        <taxon>Bacteria</taxon>
        <taxon>Candidatus Shapironibacteriota</taxon>
    </lineage>
</organism>
<evidence type="ECO:0000313" key="2">
    <source>
        <dbReference type="Proteomes" id="UP000231407"/>
    </source>
</evidence>